<feature type="transmembrane region" description="Helical" evidence="1">
    <location>
        <begin position="26"/>
        <end position="46"/>
    </location>
</feature>
<proteinExistence type="predicted"/>
<accession>D3T272</accession>
<sequence length="139" mass="15208">MEKSNSRRKQIASTVAVERASRTLPWFRVVFGVIGTLSPGLLGRWYGLTEGDASSQSVALRYACIRALGLGIGQLTASSERRREWDRVALLVDVLDTAMVCNAGIRGRISTRSMLVMMSGTATGVVVGFLTRQSETRER</sequence>
<evidence type="ECO:0000256" key="1">
    <source>
        <dbReference type="SAM" id="Phobius"/>
    </source>
</evidence>
<organism evidence="2 3">
    <name type="scientific">Natrialba magadii (strain ATCC 43099 / DSM 3394 / CCM 3739 / CIP 104546 / IAM 13178 / JCM 8861 / NBRC 102185 / NCIMB 2190 / MS3)</name>
    <name type="common">Natronobacterium magadii</name>
    <dbReference type="NCBI Taxonomy" id="547559"/>
    <lineage>
        <taxon>Archaea</taxon>
        <taxon>Methanobacteriati</taxon>
        <taxon>Methanobacteriota</taxon>
        <taxon>Stenosarchaea group</taxon>
        <taxon>Halobacteria</taxon>
        <taxon>Halobacteriales</taxon>
        <taxon>Natrialbaceae</taxon>
        <taxon>Natrialba</taxon>
    </lineage>
</organism>
<keyword evidence="3" id="KW-1185">Reference proteome</keyword>
<keyword evidence="1" id="KW-0472">Membrane</keyword>
<protein>
    <submittedName>
        <fullName evidence="2">Uncharacterized protein</fullName>
    </submittedName>
</protein>
<dbReference type="HOGENOM" id="CLU_1840637_0_0_2"/>
<name>D3T272_NATMM</name>
<dbReference type="PaxDb" id="547559-Nmag_4168"/>
<dbReference type="EMBL" id="CP001934">
    <property type="protein sequence ID" value="ADD07681.1"/>
    <property type="molecule type" value="Genomic_DNA"/>
</dbReference>
<geneLocation type="plasmid" evidence="2 3">
    <name>pNMAG02</name>
</geneLocation>
<dbReference type="Proteomes" id="UP000001879">
    <property type="component" value="Plasmid pNMAG02"/>
</dbReference>
<keyword evidence="1" id="KW-0812">Transmembrane</keyword>
<reference evidence="2 3" key="2">
    <citation type="journal article" date="2012" name="BMC Genomics">
        <title>A comparative genomics perspective on the genetic content of the alkaliphilic haloarchaeon Natrialba magadii ATCC 43099T.</title>
        <authorList>
            <person name="Siddaramappa S."/>
            <person name="Challacombe J.F."/>
            <person name="Decastro R.E."/>
            <person name="Pfeiffer F."/>
            <person name="Sastre D.E."/>
            <person name="Gimenez M.I."/>
            <person name="Paggi R.A."/>
            <person name="Detter J.C."/>
            <person name="Davenport K.W."/>
            <person name="Goodwin L.A."/>
            <person name="Kyrpides N."/>
            <person name="Tapia R."/>
            <person name="Pitluck S."/>
            <person name="Lucas S."/>
            <person name="Woyke T."/>
            <person name="Maupin-Furlow J.A."/>
        </authorList>
    </citation>
    <scope>NUCLEOTIDE SEQUENCE [LARGE SCALE GENOMIC DNA]</scope>
    <source>
        <strain evidence="3">ATCC 43099 / DSM 3394 / CCM 3739 / CIP 104546 / IAM 13178 / JCM 8861 / NBRC 102185 / NCIMB 2190 / MS3</strain>
    </source>
</reference>
<reference evidence="3" key="1">
    <citation type="submission" date="2010-02" db="EMBL/GenBank/DDBJ databases">
        <title>Complete sequence of plasmid 2 of Natrialba magadii ATCC 43099.</title>
        <authorList>
            <consortium name="US DOE Joint Genome Institute"/>
            <person name="Lucas S."/>
            <person name="Copeland A."/>
            <person name="Lapidus A."/>
            <person name="Cheng J.-F."/>
            <person name="Bruce D."/>
            <person name="Goodwin L."/>
            <person name="Pitluck S."/>
            <person name="Davenport K."/>
            <person name="Saunders E."/>
            <person name="Detter J.C."/>
            <person name="Han C."/>
            <person name="Tapia R."/>
            <person name="Land M."/>
            <person name="Hauser L."/>
            <person name="Kyrpides N."/>
            <person name="Mikhailova N."/>
            <person name="De Castro R.E."/>
            <person name="Maupin-Furlow J.A."/>
            <person name="Woyke T."/>
        </authorList>
    </citation>
    <scope>NUCLEOTIDE SEQUENCE [LARGE SCALE GENOMIC DNA]</scope>
    <source>
        <strain evidence="3">ATCC 43099 / DSM 3394 / CCM 3739 / CIP 104546 / IAM 13178 / JCM 8861 / NBRC 102185 / NCIMB 2190 / MS3</strain>
        <plasmid evidence="3">pNMAG02</plasmid>
    </source>
</reference>
<evidence type="ECO:0000313" key="3">
    <source>
        <dbReference type="Proteomes" id="UP000001879"/>
    </source>
</evidence>
<dbReference type="eggNOG" id="ENOG502N5UR">
    <property type="taxonomic scope" value="Archaea"/>
</dbReference>
<dbReference type="AlphaFoldDB" id="D3T272"/>
<evidence type="ECO:0000313" key="2">
    <source>
        <dbReference type="EMBL" id="ADD07681.1"/>
    </source>
</evidence>
<dbReference type="KEGG" id="nmg:Nmag_4168"/>
<keyword evidence="2" id="KW-0614">Plasmid</keyword>
<feature type="transmembrane region" description="Helical" evidence="1">
    <location>
        <begin position="111"/>
        <end position="130"/>
    </location>
</feature>
<keyword evidence="1" id="KW-1133">Transmembrane helix</keyword>
<gene>
    <name evidence="2" type="ordered locus">Nmag_4168</name>
</gene>